<dbReference type="InterPro" id="IPR036864">
    <property type="entry name" value="Zn2-C6_fun-type_DNA-bd_sf"/>
</dbReference>
<evidence type="ECO:0000313" key="3">
    <source>
        <dbReference type="EMBL" id="EMG50082.1"/>
    </source>
</evidence>
<dbReference type="Pfam" id="PF00172">
    <property type="entry name" value="Zn_clus"/>
    <property type="match status" value="1"/>
</dbReference>
<feature type="region of interest" description="Disordered" evidence="1">
    <location>
        <begin position="338"/>
        <end position="378"/>
    </location>
</feature>
<feature type="region of interest" description="Disordered" evidence="1">
    <location>
        <begin position="148"/>
        <end position="189"/>
    </location>
</feature>
<dbReference type="PANTHER" id="PTHR47657:SF7">
    <property type="entry name" value="STEROL REGULATORY ELEMENT-BINDING PROTEIN ECM22"/>
    <property type="match status" value="1"/>
</dbReference>
<feature type="domain" description="Zn(2)-C6 fungal-type" evidence="2">
    <location>
        <begin position="191"/>
        <end position="221"/>
    </location>
</feature>
<gene>
    <name evidence="3" type="ORF">G210_4898</name>
</gene>
<protein>
    <submittedName>
        <fullName evidence="3">Putative fungal zinc cluster transcription factor</fullName>
    </submittedName>
</protein>
<feature type="compositionally biased region" description="Low complexity" evidence="1">
    <location>
        <begin position="338"/>
        <end position="366"/>
    </location>
</feature>
<evidence type="ECO:0000256" key="1">
    <source>
        <dbReference type="SAM" id="MobiDB-lite"/>
    </source>
</evidence>
<feature type="region of interest" description="Disordered" evidence="1">
    <location>
        <begin position="1"/>
        <end position="22"/>
    </location>
</feature>
<feature type="compositionally biased region" description="Basic residues" evidence="1">
    <location>
        <begin position="178"/>
        <end position="188"/>
    </location>
</feature>
<dbReference type="PROSITE" id="PS00463">
    <property type="entry name" value="ZN2_CY6_FUNGAL_1"/>
    <property type="match status" value="1"/>
</dbReference>
<feature type="compositionally biased region" description="Low complexity" evidence="1">
    <location>
        <begin position="148"/>
        <end position="173"/>
    </location>
</feature>
<feature type="compositionally biased region" description="Basic residues" evidence="1">
    <location>
        <begin position="265"/>
        <end position="278"/>
    </location>
</feature>
<dbReference type="STRING" id="1245528.M3HRG0"/>
<dbReference type="OMA" id="LMSIYDP"/>
<evidence type="ECO:0000259" key="2">
    <source>
        <dbReference type="PROSITE" id="PS50048"/>
    </source>
</evidence>
<dbReference type="SUPFAM" id="SSF57701">
    <property type="entry name" value="Zn2/Cys6 DNA-binding domain"/>
    <property type="match status" value="1"/>
</dbReference>
<organism evidence="3 4">
    <name type="scientific">Candida maltosa (strain Xu316)</name>
    <name type="common">Yeast</name>
    <dbReference type="NCBI Taxonomy" id="1245528"/>
    <lineage>
        <taxon>Eukaryota</taxon>
        <taxon>Fungi</taxon>
        <taxon>Dikarya</taxon>
        <taxon>Ascomycota</taxon>
        <taxon>Saccharomycotina</taxon>
        <taxon>Pichiomycetes</taxon>
        <taxon>Debaryomycetaceae</taxon>
        <taxon>Candida/Lodderomyces clade</taxon>
        <taxon>Candida</taxon>
    </lineage>
</organism>
<accession>M3HRG0</accession>
<sequence>MNLFTSSFLQPQEEDEEGKHSSLTRELLSQINNNNNYNNNNNNNNKDSNLQHLIEEDIFLSPYTFNNQYLQPSISSPSSISDLTTTPSSLIYYNQTPSTSLYTNSLFHMADSPDNILPSTVSQQYEMSPNNSSFTNNVLIKSKKPSFNHSISSGSNSTPPTSLSSSSASNINSQLMGKKSKRRRHKNSKLGCSTCKERRVKCSEDLPSCINCIKHKVKCPYLDYTEDQLEELRQAKILLQQQQQSDSEDEITNLPIISNSSNKLPLRKIAKPKTKRARSFPQPNKQALFNEHEDTQMNYSSSNSIISSSNSSSYSNLVNKAQPVTQNFDNLLNNQFIQHHQQQQQQQQQQHQPQPHQVQTQTQLTHPQPPIQNEPLSNDHDFSIVYPVYSFSSREVSVTPFHTNNNNNCLQNAVSLSATFSYTPSKSMDYENILKDTVKQIGPSIRQGTTSLPVIRNLFKTWLNSFIYKAYTKDIMFYCLLNLTTNFLISNCFRDSRKLLLSNKEVENEDIDEDMNVDKASSDKIKLLHIRNECTQQSLKYYSHVIQSLRNILNNNSDPDLSGSVSYILSLMSIYDPEATLNSTICFRNGLFSIFNHNYNAIKKSLDPKTLILLPAHQKLMLNIAMSVYLPSYDPTFLSEYQTLLIRFGELVFPLLQHYKSTNTSDQTNNHNNFAFLQTNYNHLLNFTNDTLNYYLPQLTENLSNLELQQSLLFEMVYKWVRIFPTKLIKINKKNDPLEKVLYLFFKVFKKSLFAIFPQIKFFFLRDFDSPLMLDLFDSSQDDYNIFHEELENPINNNLPPEFYEPIINELKTISGYLIRIITFLQIRLNYLYKVLVYDSNAIEVFKIDDVLQWGKRTTDIKKARSDFKELSGLNEVFITSFIHQTIKCENYPKEVKPQQQKEEDSNGSDENVDFMTLLPSGLLINDFDLRDHLQPPAALPLPPQQPLKQQQ</sequence>
<feature type="compositionally biased region" description="Polar residues" evidence="1">
    <location>
        <begin position="1"/>
        <end position="10"/>
    </location>
</feature>
<reference evidence="3 4" key="1">
    <citation type="submission" date="2013-02" db="EMBL/GenBank/DDBJ databases">
        <title>Genome sequence of Candida maltosa Xu316, a potential industrial strain for xylitol and ethanol production.</title>
        <authorList>
            <person name="Yu J."/>
            <person name="Wang Q."/>
            <person name="Geng X."/>
            <person name="Bao W."/>
            <person name="He P."/>
            <person name="Cai J."/>
        </authorList>
    </citation>
    <scope>NUCLEOTIDE SEQUENCE [LARGE SCALE GENOMIC DNA]</scope>
    <source>
        <strain evidence="4">Xu316</strain>
    </source>
</reference>
<proteinExistence type="predicted"/>
<dbReference type="EMBL" id="AOGT01000371">
    <property type="protein sequence ID" value="EMG50082.1"/>
    <property type="molecule type" value="Genomic_DNA"/>
</dbReference>
<dbReference type="SMART" id="SM00066">
    <property type="entry name" value="GAL4"/>
    <property type="match status" value="1"/>
</dbReference>
<dbReference type="HOGENOM" id="CLU_009505_0_0_1"/>
<dbReference type="PANTHER" id="PTHR47657">
    <property type="entry name" value="STEROL REGULATORY ELEMENT-BINDING PROTEIN ECM22"/>
    <property type="match status" value="1"/>
</dbReference>
<dbReference type="GO" id="GO:0008270">
    <property type="term" value="F:zinc ion binding"/>
    <property type="evidence" value="ECO:0007669"/>
    <property type="project" value="InterPro"/>
</dbReference>
<dbReference type="OrthoDB" id="416217at2759"/>
<dbReference type="InterPro" id="IPR052400">
    <property type="entry name" value="Zn2-C6_fungal_TF"/>
</dbReference>
<dbReference type="PROSITE" id="PS50048">
    <property type="entry name" value="ZN2_CY6_FUNGAL_2"/>
    <property type="match status" value="1"/>
</dbReference>
<evidence type="ECO:0000313" key="4">
    <source>
        <dbReference type="Proteomes" id="UP000011777"/>
    </source>
</evidence>
<dbReference type="GO" id="GO:0000981">
    <property type="term" value="F:DNA-binding transcription factor activity, RNA polymerase II-specific"/>
    <property type="evidence" value="ECO:0007669"/>
    <property type="project" value="InterPro"/>
</dbReference>
<dbReference type="CDD" id="cd00067">
    <property type="entry name" value="GAL4"/>
    <property type="match status" value="1"/>
</dbReference>
<dbReference type="Gene3D" id="4.10.240.10">
    <property type="entry name" value="Zn(2)-C6 fungal-type DNA-binding domain"/>
    <property type="match status" value="1"/>
</dbReference>
<keyword evidence="4" id="KW-1185">Reference proteome</keyword>
<dbReference type="Proteomes" id="UP000011777">
    <property type="component" value="Unassembled WGS sequence"/>
</dbReference>
<dbReference type="eggNOG" id="ENOG502SVEY">
    <property type="taxonomic scope" value="Eukaryota"/>
</dbReference>
<feature type="region of interest" description="Disordered" evidence="1">
    <location>
        <begin position="263"/>
        <end position="284"/>
    </location>
</feature>
<name>M3HRG0_CANMX</name>
<dbReference type="InterPro" id="IPR001138">
    <property type="entry name" value="Zn2Cys6_DnaBD"/>
</dbReference>
<dbReference type="AlphaFoldDB" id="M3HRG0"/>
<comment type="caution">
    <text evidence="3">The sequence shown here is derived from an EMBL/GenBank/DDBJ whole genome shotgun (WGS) entry which is preliminary data.</text>
</comment>